<dbReference type="SUPFAM" id="SSF52540">
    <property type="entry name" value="P-loop containing nucleoside triphosphate hydrolases"/>
    <property type="match status" value="1"/>
</dbReference>
<reference evidence="8 9" key="1">
    <citation type="submission" date="2019-05" db="EMBL/GenBank/DDBJ databases">
        <title>Emergence of the Ug99 lineage of the wheat stem rust pathogen through somatic hybridization.</title>
        <authorList>
            <person name="Li F."/>
            <person name="Upadhyaya N.M."/>
            <person name="Sperschneider J."/>
            <person name="Matny O."/>
            <person name="Nguyen-Phuc H."/>
            <person name="Mago R."/>
            <person name="Raley C."/>
            <person name="Miller M.E."/>
            <person name="Silverstein K.A.T."/>
            <person name="Henningsen E."/>
            <person name="Hirsch C.D."/>
            <person name="Visser B."/>
            <person name="Pretorius Z.A."/>
            <person name="Steffenson B.J."/>
            <person name="Schwessinger B."/>
            <person name="Dodds P.N."/>
            <person name="Figueroa M."/>
        </authorList>
    </citation>
    <scope>NUCLEOTIDE SEQUENCE [LARGE SCALE GENOMIC DNA]</scope>
    <source>
        <strain evidence="8">21-0</strain>
    </source>
</reference>
<dbReference type="InterPro" id="IPR027417">
    <property type="entry name" value="P-loop_NTPase"/>
</dbReference>
<dbReference type="GO" id="GO:0016787">
    <property type="term" value="F:hydrolase activity"/>
    <property type="evidence" value="ECO:0007669"/>
    <property type="project" value="UniProtKB-KW"/>
</dbReference>
<keyword evidence="3" id="KW-0347">Helicase</keyword>
<dbReference type="AlphaFoldDB" id="A0A5B0QHA7"/>
<dbReference type="PANTHER" id="PTHR11070">
    <property type="entry name" value="UVRD / RECB / PCRA DNA HELICASE FAMILY MEMBER"/>
    <property type="match status" value="1"/>
</dbReference>
<dbReference type="PANTHER" id="PTHR11070:SF2">
    <property type="entry name" value="ATP-DEPENDENT DNA HELICASE SRS2"/>
    <property type="match status" value="1"/>
</dbReference>
<gene>
    <name evidence="8" type="ORF">PGT21_003170</name>
</gene>
<accession>A0A5B0QHA7</accession>
<dbReference type="InterPro" id="IPR014016">
    <property type="entry name" value="UvrD-like_ATP-bd"/>
</dbReference>
<evidence type="ECO:0000256" key="6">
    <source>
        <dbReference type="SAM" id="MobiDB-lite"/>
    </source>
</evidence>
<evidence type="ECO:0000256" key="1">
    <source>
        <dbReference type="ARBA" id="ARBA00022741"/>
    </source>
</evidence>
<feature type="region of interest" description="Disordered" evidence="6">
    <location>
        <begin position="66"/>
        <end position="95"/>
    </location>
</feature>
<keyword evidence="9" id="KW-1185">Reference proteome</keyword>
<keyword evidence="2" id="KW-0378">Hydrolase</keyword>
<feature type="compositionally biased region" description="Basic residues" evidence="6">
    <location>
        <begin position="78"/>
        <end position="95"/>
    </location>
</feature>
<dbReference type="InterPro" id="IPR000212">
    <property type="entry name" value="DNA_helicase_UvrD/REP"/>
</dbReference>
<evidence type="ECO:0000313" key="8">
    <source>
        <dbReference type="EMBL" id="KAA1112598.1"/>
    </source>
</evidence>
<dbReference type="Gene3D" id="1.10.10.160">
    <property type="match status" value="1"/>
</dbReference>
<dbReference type="GO" id="GO:0005524">
    <property type="term" value="F:ATP binding"/>
    <property type="evidence" value="ECO:0007669"/>
    <property type="project" value="UniProtKB-KW"/>
</dbReference>
<name>A0A5B0QHA7_PUCGR</name>
<dbReference type="OrthoDB" id="1470711at2759"/>
<evidence type="ECO:0000256" key="4">
    <source>
        <dbReference type="ARBA" id="ARBA00022840"/>
    </source>
</evidence>
<feature type="domain" description="UvrD-like helicase ATP-binding" evidence="7">
    <location>
        <begin position="1"/>
        <end position="65"/>
    </location>
</feature>
<dbReference type="EMBL" id="VSWC01000015">
    <property type="protein sequence ID" value="KAA1112598.1"/>
    <property type="molecule type" value="Genomic_DNA"/>
</dbReference>
<organism evidence="8 9">
    <name type="scientific">Puccinia graminis f. sp. tritici</name>
    <dbReference type="NCBI Taxonomy" id="56615"/>
    <lineage>
        <taxon>Eukaryota</taxon>
        <taxon>Fungi</taxon>
        <taxon>Dikarya</taxon>
        <taxon>Basidiomycota</taxon>
        <taxon>Pucciniomycotina</taxon>
        <taxon>Pucciniomycetes</taxon>
        <taxon>Pucciniales</taxon>
        <taxon>Pucciniaceae</taxon>
        <taxon>Puccinia</taxon>
    </lineage>
</organism>
<evidence type="ECO:0000256" key="5">
    <source>
        <dbReference type="ARBA" id="ARBA00023125"/>
    </source>
</evidence>
<sequence length="157" mass="17753">MQHRLAALIGGSLASEVILGTFHGMCVTFLRKHGSKIGLRPNWVICDRDQQLQYGKSALNDPQFSEQVQINPSSPKPLWKRSRKQNPKATHPKKCFGRPKLPTKNLWLHYIDFPGTQVALLEENYRSSSSILKASLAVVQQGINTSIRFTHRNHAEI</sequence>
<dbReference type="GO" id="GO:0000725">
    <property type="term" value="P:recombinational repair"/>
    <property type="evidence" value="ECO:0007669"/>
    <property type="project" value="TreeGrafter"/>
</dbReference>
<dbReference type="Gene3D" id="3.40.50.300">
    <property type="entry name" value="P-loop containing nucleotide triphosphate hydrolases"/>
    <property type="match status" value="1"/>
</dbReference>
<dbReference type="GO" id="GO:0003677">
    <property type="term" value="F:DNA binding"/>
    <property type="evidence" value="ECO:0007669"/>
    <property type="project" value="UniProtKB-KW"/>
</dbReference>
<dbReference type="InterPro" id="IPR013986">
    <property type="entry name" value="DExx_box_DNA_helicase_dom_sf"/>
</dbReference>
<dbReference type="GO" id="GO:0043138">
    <property type="term" value="F:3'-5' DNA helicase activity"/>
    <property type="evidence" value="ECO:0007669"/>
    <property type="project" value="TreeGrafter"/>
</dbReference>
<protein>
    <recommendedName>
        <fullName evidence="7">UvrD-like helicase ATP-binding domain-containing protein</fullName>
    </recommendedName>
</protein>
<evidence type="ECO:0000313" key="9">
    <source>
        <dbReference type="Proteomes" id="UP000324748"/>
    </source>
</evidence>
<dbReference type="GO" id="GO:0005634">
    <property type="term" value="C:nucleus"/>
    <property type="evidence" value="ECO:0007669"/>
    <property type="project" value="TreeGrafter"/>
</dbReference>
<keyword evidence="4" id="KW-0067">ATP-binding</keyword>
<evidence type="ECO:0000256" key="2">
    <source>
        <dbReference type="ARBA" id="ARBA00022801"/>
    </source>
</evidence>
<dbReference type="Pfam" id="PF00580">
    <property type="entry name" value="UvrD-helicase"/>
    <property type="match status" value="1"/>
</dbReference>
<keyword evidence="1" id="KW-0547">Nucleotide-binding</keyword>
<keyword evidence="5" id="KW-0238">DNA-binding</keyword>
<evidence type="ECO:0000259" key="7">
    <source>
        <dbReference type="Pfam" id="PF00580"/>
    </source>
</evidence>
<evidence type="ECO:0000256" key="3">
    <source>
        <dbReference type="ARBA" id="ARBA00022806"/>
    </source>
</evidence>
<comment type="caution">
    <text evidence="8">The sequence shown here is derived from an EMBL/GenBank/DDBJ whole genome shotgun (WGS) entry which is preliminary data.</text>
</comment>
<proteinExistence type="predicted"/>
<dbReference type="Proteomes" id="UP000324748">
    <property type="component" value="Unassembled WGS sequence"/>
</dbReference>